<proteinExistence type="predicted"/>
<evidence type="ECO:0000256" key="1">
    <source>
        <dbReference type="SAM" id="MobiDB-lite"/>
    </source>
</evidence>
<dbReference type="AlphaFoldDB" id="A0AAP0J3L1"/>
<evidence type="ECO:0000313" key="2">
    <source>
        <dbReference type="EMBL" id="KAK9125476.1"/>
    </source>
</evidence>
<name>A0AAP0J3L1_9MAGN</name>
<accession>A0AAP0J3L1</accession>
<feature type="compositionally biased region" description="Basic and acidic residues" evidence="1">
    <location>
        <begin position="64"/>
        <end position="85"/>
    </location>
</feature>
<organism evidence="2 3">
    <name type="scientific">Stephania cephalantha</name>
    <dbReference type="NCBI Taxonomy" id="152367"/>
    <lineage>
        <taxon>Eukaryota</taxon>
        <taxon>Viridiplantae</taxon>
        <taxon>Streptophyta</taxon>
        <taxon>Embryophyta</taxon>
        <taxon>Tracheophyta</taxon>
        <taxon>Spermatophyta</taxon>
        <taxon>Magnoliopsida</taxon>
        <taxon>Ranunculales</taxon>
        <taxon>Menispermaceae</taxon>
        <taxon>Menispermoideae</taxon>
        <taxon>Cissampelideae</taxon>
        <taxon>Stephania</taxon>
    </lineage>
</organism>
<keyword evidence="3" id="KW-1185">Reference proteome</keyword>
<gene>
    <name evidence="2" type="ORF">Scep_014322</name>
</gene>
<sequence length="114" mass="13788">MYRKKALERWGERGGLERGRGEIRREKRWLEGGRGERRRQERWVEKGKEAREVARERERRKRERGGGNRRDGWREARDEKKEERGVYKWKRLRSTRALVANSLLISDGLFPVAI</sequence>
<evidence type="ECO:0000313" key="3">
    <source>
        <dbReference type="Proteomes" id="UP001419268"/>
    </source>
</evidence>
<comment type="caution">
    <text evidence="2">The sequence shown here is derived from an EMBL/GenBank/DDBJ whole genome shotgun (WGS) entry which is preliminary data.</text>
</comment>
<protein>
    <submittedName>
        <fullName evidence="2">Uncharacterized protein</fullName>
    </submittedName>
</protein>
<dbReference type="EMBL" id="JBBNAG010000006">
    <property type="protein sequence ID" value="KAK9125476.1"/>
    <property type="molecule type" value="Genomic_DNA"/>
</dbReference>
<feature type="region of interest" description="Disordered" evidence="1">
    <location>
        <begin position="54"/>
        <end position="85"/>
    </location>
</feature>
<dbReference type="Proteomes" id="UP001419268">
    <property type="component" value="Unassembled WGS sequence"/>
</dbReference>
<reference evidence="2 3" key="1">
    <citation type="submission" date="2024-01" db="EMBL/GenBank/DDBJ databases">
        <title>Genome assemblies of Stephania.</title>
        <authorList>
            <person name="Yang L."/>
        </authorList>
    </citation>
    <scope>NUCLEOTIDE SEQUENCE [LARGE SCALE GENOMIC DNA]</scope>
    <source>
        <strain evidence="2">JXDWG</strain>
        <tissue evidence="2">Leaf</tissue>
    </source>
</reference>